<dbReference type="OrthoDB" id="10255576at2759"/>
<accession>A0A2Z6S6D3</accession>
<sequence length="155" mass="18813">MSLLSRFITAWKHARFPWRTRVYVGSDHLGNDYYESTRKNNGRTRRMVEMKGKKDVIDFFNNQIPVQWSSWLRHTRYDSPTIEEIVLANKRRDLIIERAKKLDQEYEEKKMRDNLKIQKEESKPRTEEREIHFRPPTIPSDDFEPETWNPTSKTK</sequence>
<dbReference type="EMBL" id="BEXD01002890">
    <property type="protein sequence ID" value="GBB99698.1"/>
    <property type="molecule type" value="Genomic_DNA"/>
</dbReference>
<gene>
    <name evidence="4" type="ORF">RCL2_001144900</name>
    <name evidence="3" type="ORF">RclHR1_00360047</name>
</gene>
<dbReference type="GO" id="GO:0005739">
    <property type="term" value="C:mitochondrion"/>
    <property type="evidence" value="ECO:0007669"/>
    <property type="project" value="TreeGrafter"/>
</dbReference>
<evidence type="ECO:0000256" key="2">
    <source>
        <dbReference type="SAM" id="MobiDB-lite"/>
    </source>
</evidence>
<dbReference type="GO" id="GO:0032981">
    <property type="term" value="P:mitochondrial respiratory chain complex I assembly"/>
    <property type="evidence" value="ECO:0007669"/>
    <property type="project" value="TreeGrafter"/>
</dbReference>
<proteinExistence type="inferred from homology"/>
<dbReference type="EMBL" id="BLAL01000079">
    <property type="protein sequence ID" value="GES84325.1"/>
    <property type="molecule type" value="Genomic_DNA"/>
</dbReference>
<comment type="caution">
    <text evidence="3">The sequence shown here is derived from an EMBL/GenBank/DDBJ whole genome shotgun (WGS) entry which is preliminary data.</text>
</comment>
<dbReference type="Proteomes" id="UP000615446">
    <property type="component" value="Unassembled WGS sequence"/>
</dbReference>
<protein>
    <submittedName>
        <fullName evidence="4">NADH dehydrogenase [ubiquinone] 1 alpha subcomplex assembly factor 2</fullName>
    </submittedName>
</protein>
<keyword evidence="4" id="KW-0830">Ubiquinone</keyword>
<feature type="compositionally biased region" description="Basic and acidic residues" evidence="2">
    <location>
        <begin position="107"/>
        <end position="133"/>
    </location>
</feature>
<evidence type="ECO:0000256" key="1">
    <source>
        <dbReference type="ARBA" id="ARBA00007355"/>
    </source>
</evidence>
<dbReference type="STRING" id="94130.A0A2Z6S6D3"/>
<evidence type="ECO:0000313" key="3">
    <source>
        <dbReference type="EMBL" id="GBB99698.1"/>
    </source>
</evidence>
<reference evidence="3 5" key="1">
    <citation type="submission" date="2017-11" db="EMBL/GenBank/DDBJ databases">
        <title>The genome of Rhizophagus clarus HR1 reveals common genetic basis of auxotrophy among arbuscular mycorrhizal fungi.</title>
        <authorList>
            <person name="Kobayashi Y."/>
        </authorList>
    </citation>
    <scope>NUCLEOTIDE SEQUENCE [LARGE SCALE GENOMIC DNA]</scope>
    <source>
        <strain evidence="3 5">HR1</strain>
    </source>
</reference>
<dbReference type="PANTHER" id="PTHR32470:SF2">
    <property type="entry name" value="NADH DEHYDROGENASE [UBIQUINONE] 1 ALPHA SUBCOMPLEX ASSEMBLY FACTOR 2"/>
    <property type="match status" value="1"/>
</dbReference>
<organism evidence="3 5">
    <name type="scientific">Rhizophagus clarus</name>
    <dbReference type="NCBI Taxonomy" id="94130"/>
    <lineage>
        <taxon>Eukaryota</taxon>
        <taxon>Fungi</taxon>
        <taxon>Fungi incertae sedis</taxon>
        <taxon>Mucoromycota</taxon>
        <taxon>Glomeromycotina</taxon>
        <taxon>Glomeromycetes</taxon>
        <taxon>Glomerales</taxon>
        <taxon>Glomeraceae</taxon>
        <taxon>Rhizophagus</taxon>
    </lineage>
</organism>
<dbReference type="Proteomes" id="UP000247702">
    <property type="component" value="Unassembled WGS sequence"/>
</dbReference>
<dbReference type="Pfam" id="PF05071">
    <property type="entry name" value="NDUFA12"/>
    <property type="match status" value="1"/>
</dbReference>
<keyword evidence="5" id="KW-1185">Reference proteome</keyword>
<reference evidence="4" key="2">
    <citation type="submission" date="2019-10" db="EMBL/GenBank/DDBJ databases">
        <title>Conservation and host-specific expression of non-tandemly repeated heterogenous ribosome RNA gene in arbuscular mycorrhizal fungi.</title>
        <authorList>
            <person name="Maeda T."/>
            <person name="Kobayashi Y."/>
            <person name="Nakagawa T."/>
            <person name="Ezawa T."/>
            <person name="Yamaguchi K."/>
            <person name="Bino T."/>
            <person name="Nishimoto Y."/>
            <person name="Shigenobu S."/>
            <person name="Kawaguchi M."/>
        </authorList>
    </citation>
    <scope>NUCLEOTIDE SEQUENCE</scope>
    <source>
        <strain evidence="4">HR1</strain>
    </source>
</reference>
<dbReference type="InterPro" id="IPR052618">
    <property type="entry name" value="ComplexI_NDUFA12"/>
</dbReference>
<dbReference type="GO" id="GO:0045271">
    <property type="term" value="C:respiratory chain complex I"/>
    <property type="evidence" value="ECO:0007669"/>
    <property type="project" value="InterPro"/>
</dbReference>
<comment type="similarity">
    <text evidence="1">Belongs to the complex I NDUFA12 subunit family.</text>
</comment>
<evidence type="ECO:0000313" key="4">
    <source>
        <dbReference type="EMBL" id="GES84325.1"/>
    </source>
</evidence>
<feature type="region of interest" description="Disordered" evidence="2">
    <location>
        <begin position="107"/>
        <end position="155"/>
    </location>
</feature>
<dbReference type="AlphaFoldDB" id="A0A2Z6S6D3"/>
<name>A0A2Z6S6D3_9GLOM</name>
<dbReference type="PANTHER" id="PTHR32470">
    <property type="entry name" value="ADH DEHYDROGENASE [UBIQUINONE] 1 ALPHA SUBCOMPLEX ASSEMBLY FACTOR 2"/>
    <property type="match status" value="1"/>
</dbReference>
<evidence type="ECO:0000313" key="5">
    <source>
        <dbReference type="Proteomes" id="UP000247702"/>
    </source>
</evidence>
<dbReference type="InterPro" id="IPR007763">
    <property type="entry name" value="NDUFA12"/>
</dbReference>